<evidence type="ECO:0000256" key="1">
    <source>
        <dbReference type="SAM" id="MobiDB-lite"/>
    </source>
</evidence>
<sequence>MAASLREVKIHTKRKLNELEDITNSTPSKTRKHKKTRSQNENHHHHHHHHHKLQAPPSPPPQQRSPSPTDSTTSSPKSRSKSDEDDDNDVFDEHNDDNTYNNNNNDTINTDINIDNEEQMIKVKENETEDSVSASTLNSSITSESKESLYSDLNTNPDYIALTASHRLLDTTKDRISAEIVSLAKLRDFHANNDNREEIIDFFMKLLHNDLDLPSPTPVVRCPLVDWSKYHSNLAGVSRDFENQLNQCDKRIASSTSLYRSLHLFDKSSK</sequence>
<organism evidence="2 3">
    <name type="scientific">Scheffersomyces stipitis (strain ATCC 58785 / CBS 6054 / NBRC 10063 / NRRL Y-11545)</name>
    <name type="common">Yeast</name>
    <name type="synonym">Pichia stipitis</name>
    <dbReference type="NCBI Taxonomy" id="322104"/>
    <lineage>
        <taxon>Eukaryota</taxon>
        <taxon>Fungi</taxon>
        <taxon>Dikarya</taxon>
        <taxon>Ascomycota</taxon>
        <taxon>Saccharomycotina</taxon>
        <taxon>Pichiomycetes</taxon>
        <taxon>Debaryomycetaceae</taxon>
        <taxon>Scheffersomyces</taxon>
    </lineage>
</organism>
<comment type="caution">
    <text evidence="2">The sequence shown here is derived from an EMBL/GenBank/DDBJ whole genome shotgun (WGS) entry which is preliminary data.</text>
</comment>
<dbReference type="GeneID" id="4851192"/>
<evidence type="ECO:0000313" key="2">
    <source>
        <dbReference type="EMBL" id="EAZ63431.2"/>
    </source>
</evidence>
<dbReference type="OMA" id="KCPIINW"/>
<feature type="compositionally biased region" description="Basic and acidic residues" evidence="1">
    <location>
        <begin position="1"/>
        <end position="18"/>
    </location>
</feature>
<dbReference type="KEGG" id="pic:PICST_66392"/>
<name>A3GFZ3_PICST</name>
<dbReference type="RefSeq" id="XP_001387454.2">
    <property type="nucleotide sequence ID" value="XM_001387417.1"/>
</dbReference>
<reference evidence="2 3" key="1">
    <citation type="journal article" date="2007" name="Nat. Biotechnol.">
        <title>Genome sequence of the lignocellulose-bioconverting and xylose-fermenting yeast Pichia stipitis.</title>
        <authorList>
            <person name="Jeffries T.W."/>
            <person name="Grigoriev I.V."/>
            <person name="Grimwood J."/>
            <person name="Laplaza J.M."/>
            <person name="Aerts A."/>
            <person name="Salamov A."/>
            <person name="Schmutz J."/>
            <person name="Lindquist E."/>
            <person name="Dehal P."/>
            <person name="Shapiro H."/>
            <person name="Jin Y.S."/>
            <person name="Passoth V."/>
            <person name="Richardson P.M."/>
        </authorList>
    </citation>
    <scope>NUCLEOTIDE SEQUENCE [LARGE SCALE GENOMIC DNA]</scope>
    <source>
        <strain evidence="3">ATCC 58785 / CBS 6054 / NBRC 10063 / NRRL Y-11545</strain>
    </source>
</reference>
<dbReference type="eggNOG" id="ENOG502SBM6">
    <property type="taxonomic scope" value="Eukaryota"/>
</dbReference>
<dbReference type="InParanoid" id="A3GFZ3"/>
<dbReference type="HOGENOM" id="CLU_097219_0_0_1"/>
<dbReference type="OrthoDB" id="20473at2759"/>
<gene>
    <name evidence="2" type="primary">FKH3</name>
    <name evidence="2" type="ORF">PICST_66392</name>
</gene>
<dbReference type="Proteomes" id="UP000002258">
    <property type="component" value="Chromosome 1"/>
</dbReference>
<feature type="compositionally biased region" description="Low complexity" evidence="1">
    <location>
        <begin position="98"/>
        <end position="113"/>
    </location>
</feature>
<keyword evidence="3" id="KW-1185">Reference proteome</keyword>
<dbReference type="EMBL" id="AAVQ01000001">
    <property type="protein sequence ID" value="EAZ63431.2"/>
    <property type="molecule type" value="Genomic_DNA"/>
</dbReference>
<accession>A3GFZ3</accession>
<evidence type="ECO:0000313" key="3">
    <source>
        <dbReference type="Proteomes" id="UP000002258"/>
    </source>
</evidence>
<proteinExistence type="predicted"/>
<feature type="compositionally biased region" description="Basic residues" evidence="1">
    <location>
        <begin position="29"/>
        <end position="53"/>
    </location>
</feature>
<feature type="region of interest" description="Disordered" evidence="1">
    <location>
        <begin position="1"/>
        <end position="113"/>
    </location>
</feature>
<feature type="compositionally biased region" description="Low complexity" evidence="1">
    <location>
        <begin position="64"/>
        <end position="77"/>
    </location>
</feature>
<dbReference type="AlphaFoldDB" id="A3GFZ3"/>
<protein>
    <submittedName>
        <fullName evidence="2">Uncharacterized protein</fullName>
    </submittedName>
</protein>